<dbReference type="RefSeq" id="WP_155216959.1">
    <property type="nucleotide sequence ID" value="NZ_WNHB01000004.1"/>
</dbReference>
<gene>
    <name evidence="2" type="ORF">GMB86_03795</name>
</gene>
<feature type="region of interest" description="Disordered" evidence="1">
    <location>
        <begin position="1"/>
        <end position="39"/>
    </location>
</feature>
<feature type="compositionally biased region" description="Basic and acidic residues" evidence="1">
    <location>
        <begin position="1"/>
        <end position="32"/>
    </location>
</feature>
<sequence length="74" mass="8157">MALDNQKETKSSEVAEKSYDVNDYKSHSEVEKGLATTHEQVSDTFVEGTIDGVMEDVDGKDIPLKRKGLNKGNV</sequence>
<evidence type="ECO:0000256" key="1">
    <source>
        <dbReference type="SAM" id="MobiDB-lite"/>
    </source>
</evidence>
<organism evidence="2 3">
    <name type="scientific">Terrilactibacillus tamarindi</name>
    <dbReference type="NCBI Taxonomy" id="2599694"/>
    <lineage>
        <taxon>Bacteria</taxon>
        <taxon>Bacillati</taxon>
        <taxon>Bacillota</taxon>
        <taxon>Bacilli</taxon>
        <taxon>Bacillales</taxon>
        <taxon>Bacillaceae</taxon>
        <taxon>Terrilactibacillus</taxon>
    </lineage>
</organism>
<keyword evidence="3" id="KW-1185">Reference proteome</keyword>
<proteinExistence type="predicted"/>
<dbReference type="OrthoDB" id="2476089at2"/>
<evidence type="ECO:0000313" key="2">
    <source>
        <dbReference type="EMBL" id="MTT31136.1"/>
    </source>
</evidence>
<name>A0A6N8CT04_9BACI</name>
<dbReference type="AlphaFoldDB" id="A0A6N8CT04"/>
<comment type="caution">
    <text evidence="2">The sequence shown here is derived from an EMBL/GenBank/DDBJ whole genome shotgun (WGS) entry which is preliminary data.</text>
</comment>
<reference evidence="2 3" key="1">
    <citation type="submission" date="2019-11" db="EMBL/GenBank/DDBJ databases">
        <title>Terrilactibacillus tamarindus sp. nov. BCM23-1 isolated from bark of Tamarindus indica.</title>
        <authorList>
            <person name="Kingkaew E."/>
            <person name="Tanasupawat S."/>
        </authorList>
    </citation>
    <scope>NUCLEOTIDE SEQUENCE [LARGE SCALE GENOMIC DNA]</scope>
    <source>
        <strain evidence="2 3">BCM23-1</strain>
    </source>
</reference>
<dbReference type="Pfam" id="PF13217">
    <property type="entry name" value="DUF4025"/>
    <property type="match status" value="1"/>
</dbReference>
<evidence type="ECO:0000313" key="3">
    <source>
        <dbReference type="Proteomes" id="UP000440978"/>
    </source>
</evidence>
<dbReference type="EMBL" id="WNHB01000004">
    <property type="protein sequence ID" value="MTT31136.1"/>
    <property type="molecule type" value="Genomic_DNA"/>
</dbReference>
<accession>A0A6N8CT04</accession>
<protein>
    <submittedName>
        <fullName evidence="2">DUF4025 domain-containing protein</fullName>
    </submittedName>
</protein>
<dbReference type="Proteomes" id="UP000440978">
    <property type="component" value="Unassembled WGS sequence"/>
</dbReference>
<dbReference type="InterPro" id="IPR025100">
    <property type="entry name" value="DUF4025"/>
</dbReference>